<evidence type="ECO:0000256" key="1">
    <source>
        <dbReference type="SAM" id="MobiDB-lite"/>
    </source>
</evidence>
<gene>
    <name evidence="4" type="ORF">CC77DRAFT_1044281</name>
</gene>
<dbReference type="Proteomes" id="UP000077248">
    <property type="component" value="Unassembled WGS sequence"/>
</dbReference>
<feature type="region of interest" description="Disordered" evidence="1">
    <location>
        <begin position="55"/>
        <end position="80"/>
    </location>
</feature>
<evidence type="ECO:0000313" key="5">
    <source>
        <dbReference type="Proteomes" id="UP000077248"/>
    </source>
</evidence>
<accession>A0A177D889</accession>
<dbReference type="AlphaFoldDB" id="A0A177D889"/>
<feature type="chain" id="PRO_5008059142" description="Deoxyribonuclease NucA/NucB domain-containing protein" evidence="2">
    <location>
        <begin position="21"/>
        <end position="254"/>
    </location>
</feature>
<dbReference type="EMBL" id="KV441495">
    <property type="protein sequence ID" value="OAG15139.1"/>
    <property type="molecule type" value="Genomic_DNA"/>
</dbReference>
<proteinExistence type="predicted"/>
<evidence type="ECO:0000256" key="2">
    <source>
        <dbReference type="SAM" id="SignalP"/>
    </source>
</evidence>
<dbReference type="Pfam" id="PF14040">
    <property type="entry name" value="DNase_NucA_NucB"/>
    <property type="match status" value="1"/>
</dbReference>
<keyword evidence="5" id="KW-1185">Reference proteome</keyword>
<dbReference type="GeneID" id="29112941"/>
<organism evidence="4 5">
    <name type="scientific">Alternaria alternata</name>
    <name type="common">Alternaria rot fungus</name>
    <name type="synonym">Torula alternata</name>
    <dbReference type="NCBI Taxonomy" id="5599"/>
    <lineage>
        <taxon>Eukaryota</taxon>
        <taxon>Fungi</taxon>
        <taxon>Dikarya</taxon>
        <taxon>Ascomycota</taxon>
        <taxon>Pezizomycotina</taxon>
        <taxon>Dothideomycetes</taxon>
        <taxon>Pleosporomycetidae</taxon>
        <taxon>Pleosporales</taxon>
        <taxon>Pleosporineae</taxon>
        <taxon>Pleosporaceae</taxon>
        <taxon>Alternaria</taxon>
        <taxon>Alternaria sect. Alternaria</taxon>
        <taxon>Alternaria alternata complex</taxon>
    </lineage>
</organism>
<feature type="signal peptide" evidence="2">
    <location>
        <begin position="1"/>
        <end position="20"/>
    </location>
</feature>
<sequence>MNSLASPIFVLSTLVASTLGQTTRNYNCARQPTICTNICYYQTCVQPGNDLFNYDPNGDADQKREDSGVTPNPSSRERPCLGLVDGGPGMETDEFPFASMAEGGDGATLICASGAEQRSQGGVLRQLYRPLNGNGEQFRLALTNTNGMQLTPRSAYCDQGATPATGCNGKEFPGFRFFQDDGIYCQWDIDIPQDEQIVCVNADDGSLVDPPAKLRLRAEEAPREMNWNNLLHVRDPELVKRLAAEEPVSIPFEG</sequence>
<reference evidence="4 5" key="1">
    <citation type="submission" date="2016-05" db="EMBL/GenBank/DDBJ databases">
        <title>Comparative analysis of secretome profiles of manganese(II)-oxidizing ascomycete fungi.</title>
        <authorList>
            <consortium name="DOE Joint Genome Institute"/>
            <person name="Zeiner C.A."/>
            <person name="Purvine S.O."/>
            <person name="Zink E.M."/>
            <person name="Wu S."/>
            <person name="Pasa-Tolic L."/>
            <person name="Chaput D.L."/>
            <person name="Haridas S."/>
            <person name="Grigoriev I.V."/>
            <person name="Santelli C.M."/>
            <person name="Hansel C.M."/>
        </authorList>
    </citation>
    <scope>NUCLEOTIDE SEQUENCE [LARGE SCALE GENOMIC DNA]</scope>
    <source>
        <strain evidence="4 5">SRC1lrK2f</strain>
    </source>
</reference>
<dbReference type="VEuPathDB" id="FungiDB:CC77DRAFT_1044281"/>
<protein>
    <recommendedName>
        <fullName evidence="3">Deoxyribonuclease NucA/NucB domain-containing protein</fullName>
    </recommendedName>
</protein>
<dbReference type="KEGG" id="aalt:CC77DRAFT_1044281"/>
<feature type="domain" description="Deoxyribonuclease NucA/NucB" evidence="3">
    <location>
        <begin position="38"/>
        <end position="139"/>
    </location>
</feature>
<evidence type="ECO:0000313" key="4">
    <source>
        <dbReference type="EMBL" id="OAG15139.1"/>
    </source>
</evidence>
<keyword evidence="2" id="KW-0732">Signal</keyword>
<dbReference type="RefSeq" id="XP_018380560.1">
    <property type="nucleotide sequence ID" value="XM_018527347.1"/>
</dbReference>
<evidence type="ECO:0000259" key="3">
    <source>
        <dbReference type="Pfam" id="PF14040"/>
    </source>
</evidence>
<dbReference type="InterPro" id="IPR029476">
    <property type="entry name" value="DNase_NucA_NucB"/>
</dbReference>
<dbReference type="OMA" id="FAWNCAN"/>
<name>A0A177D889_ALTAL</name>